<keyword evidence="1" id="KW-1133">Transmembrane helix</keyword>
<organism evidence="2 3">
    <name type="scientific">Cardiocondyla obscurior</name>
    <dbReference type="NCBI Taxonomy" id="286306"/>
    <lineage>
        <taxon>Eukaryota</taxon>
        <taxon>Metazoa</taxon>
        <taxon>Ecdysozoa</taxon>
        <taxon>Arthropoda</taxon>
        <taxon>Hexapoda</taxon>
        <taxon>Insecta</taxon>
        <taxon>Pterygota</taxon>
        <taxon>Neoptera</taxon>
        <taxon>Endopterygota</taxon>
        <taxon>Hymenoptera</taxon>
        <taxon>Apocrita</taxon>
        <taxon>Aculeata</taxon>
        <taxon>Formicoidea</taxon>
        <taxon>Formicidae</taxon>
        <taxon>Myrmicinae</taxon>
        <taxon>Cardiocondyla</taxon>
    </lineage>
</organism>
<evidence type="ECO:0000313" key="3">
    <source>
        <dbReference type="Proteomes" id="UP001430953"/>
    </source>
</evidence>
<dbReference type="AlphaFoldDB" id="A0AAW2FZK1"/>
<keyword evidence="1" id="KW-0472">Membrane</keyword>
<protein>
    <recommendedName>
        <fullName evidence="4">C3H1-type domain-containing protein</fullName>
    </recommendedName>
</protein>
<dbReference type="EMBL" id="JADYXP020000007">
    <property type="protein sequence ID" value="KAL0119632.1"/>
    <property type="molecule type" value="Genomic_DNA"/>
</dbReference>
<feature type="transmembrane region" description="Helical" evidence="1">
    <location>
        <begin position="12"/>
        <end position="31"/>
    </location>
</feature>
<evidence type="ECO:0008006" key="4">
    <source>
        <dbReference type="Google" id="ProtNLM"/>
    </source>
</evidence>
<gene>
    <name evidence="2" type="ORF">PUN28_007815</name>
</gene>
<evidence type="ECO:0000256" key="1">
    <source>
        <dbReference type="SAM" id="Phobius"/>
    </source>
</evidence>
<accession>A0AAW2FZK1</accession>
<comment type="caution">
    <text evidence="2">The sequence shown here is derived from an EMBL/GenBank/DDBJ whole genome shotgun (WGS) entry which is preliminary data.</text>
</comment>
<dbReference type="Proteomes" id="UP001430953">
    <property type="component" value="Unassembled WGS sequence"/>
</dbReference>
<sequence length="131" mass="15193">MSTNVLLNRVSIIISFGSISTLVLTSDNFLVHVGQMYVRTGGCFPVYFRQTLAFCDLIKKEKFIIKVTINIINCNKFRKQFTVCIKCSAGQKCKRFHEVLIYQRKLLQMRKINHNSFMNIISGSEFCLRKN</sequence>
<evidence type="ECO:0000313" key="2">
    <source>
        <dbReference type="EMBL" id="KAL0119632.1"/>
    </source>
</evidence>
<keyword evidence="1" id="KW-0812">Transmembrane</keyword>
<proteinExistence type="predicted"/>
<reference evidence="2 3" key="1">
    <citation type="submission" date="2023-03" db="EMBL/GenBank/DDBJ databases">
        <title>High recombination rates correlate with genetic variation in Cardiocondyla obscurior ants.</title>
        <authorList>
            <person name="Errbii M."/>
        </authorList>
    </citation>
    <scope>NUCLEOTIDE SEQUENCE [LARGE SCALE GENOMIC DNA]</scope>
    <source>
        <strain evidence="2">Alpha-2009</strain>
        <tissue evidence="2">Whole body</tissue>
    </source>
</reference>
<keyword evidence="3" id="KW-1185">Reference proteome</keyword>
<name>A0AAW2FZK1_9HYME</name>